<keyword evidence="6" id="KW-1185">Reference proteome</keyword>
<dbReference type="PROSITE" id="PS51904">
    <property type="entry name" value="GLYCOSYL_HYDROL_F25_2"/>
    <property type="match status" value="1"/>
</dbReference>
<evidence type="ECO:0000256" key="4">
    <source>
        <dbReference type="SAM" id="SignalP"/>
    </source>
</evidence>
<dbReference type="Proteomes" id="UP000309450">
    <property type="component" value="Unassembled WGS sequence"/>
</dbReference>
<evidence type="ECO:0000313" key="6">
    <source>
        <dbReference type="Proteomes" id="UP000309450"/>
    </source>
</evidence>
<keyword evidence="2 5" id="KW-0378">Hydrolase</keyword>
<name>A0A4S3MM25_9RHOB</name>
<dbReference type="GO" id="GO:0016052">
    <property type="term" value="P:carbohydrate catabolic process"/>
    <property type="evidence" value="ECO:0007669"/>
    <property type="project" value="TreeGrafter"/>
</dbReference>
<dbReference type="GO" id="GO:0009253">
    <property type="term" value="P:peptidoglycan catabolic process"/>
    <property type="evidence" value="ECO:0007669"/>
    <property type="project" value="InterPro"/>
</dbReference>
<dbReference type="Pfam" id="PF01183">
    <property type="entry name" value="Glyco_hydro_25"/>
    <property type="match status" value="1"/>
</dbReference>
<proteinExistence type="inferred from homology"/>
<dbReference type="PANTHER" id="PTHR34135">
    <property type="entry name" value="LYSOZYME"/>
    <property type="match status" value="1"/>
</dbReference>
<evidence type="ECO:0000256" key="1">
    <source>
        <dbReference type="ARBA" id="ARBA00010646"/>
    </source>
</evidence>
<feature type="chain" id="PRO_5020959236" evidence="4">
    <location>
        <begin position="22"/>
        <end position="273"/>
    </location>
</feature>
<dbReference type="PANTHER" id="PTHR34135:SF2">
    <property type="entry name" value="LYSOZYME"/>
    <property type="match status" value="1"/>
</dbReference>
<comment type="similarity">
    <text evidence="1">Belongs to the glycosyl hydrolase 25 family.</text>
</comment>
<dbReference type="InterPro" id="IPR002053">
    <property type="entry name" value="Glyco_hydro_25"/>
</dbReference>
<dbReference type="SUPFAM" id="SSF51445">
    <property type="entry name" value="(Trans)glycosidases"/>
    <property type="match status" value="1"/>
</dbReference>
<feature type="signal peptide" evidence="4">
    <location>
        <begin position="1"/>
        <end position="21"/>
    </location>
</feature>
<reference evidence="5 6" key="1">
    <citation type="submission" date="2019-04" db="EMBL/GenBank/DDBJ databases">
        <title>Draft genome sequence of Gemmobacter aestuarii sp. nov.</title>
        <authorList>
            <person name="Hameed A."/>
            <person name="Lin S.-Y."/>
            <person name="Shahina M."/>
            <person name="Lai W.-A."/>
            <person name="Young C.-C."/>
        </authorList>
    </citation>
    <scope>NUCLEOTIDE SEQUENCE [LARGE SCALE GENOMIC DNA]</scope>
    <source>
        <strain evidence="5 6">CC-PW-75</strain>
    </source>
</reference>
<dbReference type="Gene3D" id="3.20.20.80">
    <property type="entry name" value="Glycosidases"/>
    <property type="match status" value="1"/>
</dbReference>
<gene>
    <name evidence="5" type="ORF">E7811_09035</name>
</gene>
<evidence type="ECO:0000256" key="3">
    <source>
        <dbReference type="ARBA" id="ARBA00023295"/>
    </source>
</evidence>
<dbReference type="CDD" id="cd06413">
    <property type="entry name" value="GH25_muramidase_1"/>
    <property type="match status" value="1"/>
</dbReference>
<dbReference type="GO" id="GO:0016998">
    <property type="term" value="P:cell wall macromolecule catabolic process"/>
    <property type="evidence" value="ECO:0007669"/>
    <property type="project" value="InterPro"/>
</dbReference>
<organism evidence="5 6">
    <name type="scientific">Aliigemmobacter aestuarii</name>
    <dbReference type="NCBI Taxonomy" id="1445661"/>
    <lineage>
        <taxon>Bacteria</taxon>
        <taxon>Pseudomonadati</taxon>
        <taxon>Pseudomonadota</taxon>
        <taxon>Alphaproteobacteria</taxon>
        <taxon>Rhodobacterales</taxon>
        <taxon>Paracoccaceae</taxon>
        <taxon>Aliigemmobacter</taxon>
    </lineage>
</organism>
<dbReference type="PROSITE" id="PS51257">
    <property type="entry name" value="PROKAR_LIPOPROTEIN"/>
    <property type="match status" value="1"/>
</dbReference>
<comment type="caution">
    <text evidence="5">The sequence shown here is derived from an EMBL/GenBank/DDBJ whole genome shotgun (WGS) entry which is preliminary data.</text>
</comment>
<dbReference type="AlphaFoldDB" id="A0A4S3MM25"/>
<evidence type="ECO:0000256" key="2">
    <source>
        <dbReference type="ARBA" id="ARBA00022801"/>
    </source>
</evidence>
<dbReference type="InterPro" id="IPR017853">
    <property type="entry name" value="GH"/>
</dbReference>
<sequence length="273" mass="30711">MPRVFRFLTVSALLAATIALSACGGGKQARHGPRAVAAIPAEQVIAPNFGDTDPHPEVAVAKRRYPVHGIDLARFQTSVDWATARANGVNFAFIKATEGGDLVDPLFHEHWRGAARAGVRRGAYHFYYHCRAPEEQARWFFRHVPRHKGDLPPVLDMEWTPFSPTCTIRRPAEVIRRDARTIIEMMTRHYGTAPILYTTVDFFEENEMWRLSGVDFWLRSVAAHPSDRYPGQHWAFWQYTSTGVVPGIAGDVDINAFAGSREAWATWLAARAQ</sequence>
<protein>
    <submittedName>
        <fullName evidence="5">Glycoside hydrolase</fullName>
    </submittedName>
</protein>
<dbReference type="RefSeq" id="WP_136394323.1">
    <property type="nucleotide sequence ID" value="NZ_SSND01000002.1"/>
</dbReference>
<evidence type="ECO:0000313" key="5">
    <source>
        <dbReference type="EMBL" id="THD83428.1"/>
    </source>
</evidence>
<dbReference type="OrthoDB" id="9798192at2"/>
<keyword evidence="3" id="KW-0326">Glycosidase</keyword>
<dbReference type="SMART" id="SM00641">
    <property type="entry name" value="Glyco_25"/>
    <property type="match status" value="1"/>
</dbReference>
<dbReference type="EMBL" id="SSND01000002">
    <property type="protein sequence ID" value="THD83428.1"/>
    <property type="molecule type" value="Genomic_DNA"/>
</dbReference>
<accession>A0A4S3MM25</accession>
<dbReference type="GO" id="GO:0003796">
    <property type="term" value="F:lysozyme activity"/>
    <property type="evidence" value="ECO:0007669"/>
    <property type="project" value="InterPro"/>
</dbReference>
<keyword evidence="4" id="KW-0732">Signal</keyword>
<dbReference type="InterPro" id="IPR018077">
    <property type="entry name" value="Glyco_hydro_fam25_subgr"/>
</dbReference>